<reference evidence="1" key="1">
    <citation type="journal article" date="2021" name="Microbiology">
        <title>Metagenomic Analysis of the Microbial Community in the Underground Coal Fire Area (Kemerovo Region, Russia) Revealed Predominance of Thermophilic Members of the Phyla Deinococcus-thermus, Aquificae, and Firmicutes.</title>
        <authorList>
            <person name="Kadnikov V."/>
            <person name="Mardanov A.V."/>
            <person name="Beletsky A.V."/>
            <person name="Karnachuk O.V."/>
            <person name="Ravin N.V."/>
        </authorList>
    </citation>
    <scope>NUCLEOTIDE SEQUENCE</scope>
    <source>
        <strain evidence="1">RBS10-49</strain>
    </source>
</reference>
<accession>A0A947CWX2</accession>
<comment type="caution">
    <text evidence="1">The sequence shown here is derived from an EMBL/GenBank/DDBJ whole genome shotgun (WGS) entry which is preliminary data.</text>
</comment>
<dbReference type="Proteomes" id="UP000748108">
    <property type="component" value="Unassembled WGS sequence"/>
</dbReference>
<gene>
    <name evidence="1" type="ORF">KM312_07620</name>
</gene>
<organism evidence="1 2">
    <name type="scientific">Hydrogenibacillus schlegelii</name>
    <name type="common">Bacillus schlegelii</name>
    <dbReference type="NCBI Taxonomy" id="1484"/>
    <lineage>
        <taxon>Bacteria</taxon>
        <taxon>Bacillati</taxon>
        <taxon>Bacillota</taxon>
        <taxon>Bacilli</taxon>
        <taxon>Bacillales</taxon>
        <taxon>Bacillales Family X. Incertae Sedis</taxon>
        <taxon>Hydrogenibacillus</taxon>
    </lineage>
</organism>
<dbReference type="InterPro" id="IPR008557">
    <property type="entry name" value="PhoX"/>
</dbReference>
<evidence type="ECO:0000313" key="2">
    <source>
        <dbReference type="Proteomes" id="UP000748108"/>
    </source>
</evidence>
<dbReference type="AlphaFoldDB" id="A0A947CWX2"/>
<sequence>MGERVMRKMRPLTVALVLALVVTPLMPPFGLPAAQAEAAGESTTVTEDVYAGKTVTFAVSDVEQRPVPAATMTIFTTDAEGKTVGEDVYAGLAVSGGQATVTLPEGTYGVTLTVDGKDYRYPGVVTISATSPDTISLFVPVVEDDPNRGPSSSKPPYLVPTMDGVEIKSLLTVGDAVPGKDGKPYRMVGIPDGLGAYDNGDGTFTLLMNHELRDTDGAVRAHGAKGAFVSKWIIDKTTLEVKRGEDLIQRFVLWNKEKNQYDEPVPGVELSRLCSADLPPISAFYDEKSGKGYPGRLFMNGEEKGREGRAFAHALDGTSYELPALGKASWENILVHPKTGEKTVVIGLDDSNPGQGSGTVFFYIGEKQSEGNPAERAGLNNGTLYGLKVEDLPQESDDTQWEGPKPFTLHPFGDARNKTGAELAQEIIAGGVTQFQRPEDGAWDPHDPNVFYFVTTATMDNKSRLWKLTFKDVTQPELGGTIEMLLKGDEGQKMMDNLTVTPRGEILIQEDPGKNDHIAKVWRYTLADGKLEEVARHDPRRFAPDGEKFLTIDEESSGIIDVSDILGEEGWYLLDVQAHFKHRDPELVEGGQLLAMFVPPAQGGAPQPQPGEPEEAPFEFQEYYVDQTDGITVKVTVQPKAPYASKAAVIFELLRSVGGTPEPIAITALEKEQWSGTPETLYGRFNVTGSGYEVRVFILDGFSGSPDRAEKSLAEPLVLPVE</sequence>
<dbReference type="Pfam" id="PF05787">
    <property type="entry name" value="PhoX"/>
    <property type="match status" value="1"/>
</dbReference>
<dbReference type="EMBL" id="JAHHQF010000059">
    <property type="protein sequence ID" value="MBT9282509.1"/>
    <property type="molecule type" value="Genomic_DNA"/>
</dbReference>
<protein>
    <submittedName>
        <fullName evidence="1">DUF839 domain-containing protein</fullName>
    </submittedName>
</protein>
<proteinExistence type="predicted"/>
<dbReference type="SUPFAM" id="SSF75011">
    <property type="entry name" value="3-carboxy-cis,cis-mucoante lactonizing enzyme"/>
    <property type="match status" value="1"/>
</dbReference>
<name>A0A947CWX2_HYDSH</name>
<evidence type="ECO:0000313" key="1">
    <source>
        <dbReference type="EMBL" id="MBT9282509.1"/>
    </source>
</evidence>